<dbReference type="EMBL" id="FNVQ01000005">
    <property type="protein sequence ID" value="SEG81558.1"/>
    <property type="molecule type" value="Genomic_DNA"/>
</dbReference>
<keyword evidence="3" id="KW-0804">Transcription</keyword>
<dbReference type="InterPro" id="IPR009057">
    <property type="entry name" value="Homeodomain-like_sf"/>
</dbReference>
<dbReference type="GO" id="GO:0003700">
    <property type="term" value="F:DNA-binding transcription factor activity"/>
    <property type="evidence" value="ECO:0007669"/>
    <property type="project" value="InterPro"/>
</dbReference>
<proteinExistence type="predicted"/>
<dbReference type="PRINTS" id="PR00032">
    <property type="entry name" value="HTHARAC"/>
</dbReference>
<dbReference type="Gene3D" id="1.10.10.60">
    <property type="entry name" value="Homeodomain-like"/>
    <property type="match status" value="1"/>
</dbReference>
<gene>
    <name evidence="5" type="ORF">SAMN05444390_105215</name>
</gene>
<evidence type="ECO:0000256" key="3">
    <source>
        <dbReference type="ARBA" id="ARBA00023163"/>
    </source>
</evidence>
<keyword evidence="2 5" id="KW-0238">DNA-binding</keyword>
<dbReference type="Pfam" id="PF12833">
    <property type="entry name" value="HTH_18"/>
    <property type="match status" value="1"/>
</dbReference>
<dbReference type="PANTHER" id="PTHR46796:SF6">
    <property type="entry name" value="ARAC SUBFAMILY"/>
    <property type="match status" value="1"/>
</dbReference>
<evidence type="ECO:0000313" key="5">
    <source>
        <dbReference type="EMBL" id="SEG81558.1"/>
    </source>
</evidence>
<dbReference type="InterPro" id="IPR050204">
    <property type="entry name" value="AraC_XylS_family_regulators"/>
</dbReference>
<dbReference type="NCBIfam" id="NF007243">
    <property type="entry name" value="PRK09685.1"/>
    <property type="match status" value="1"/>
</dbReference>
<sequence length="303" mass="34610">MSINTDLHQWDHAVREICGEFTTTPNPCAPFIGQIKLKNLGGLGVAHIQTNAQRVERRISDTQNDEHCFLILQTQGVMGFDNKQNTEFDLHPGEMALTDSRLAFDMIPRGLVRQISVHLSRDRLQQSLGKIPHFGKISQNSLSGQLLHTMLLQLSFENAPFSASTPDGCALQEAITALLKPALENQDVEAADLPLRLLAERFIRRYLNDYRLSPEFLARELNISKRKLYRAFEHNGESVARYILNLRLEQSRMDLVRADQEQQTITDIAFKWGFSDVSQYSRAFKRQTGLSPSEYRQSHECRL</sequence>
<dbReference type="InterPro" id="IPR035418">
    <property type="entry name" value="AraC-bd_2"/>
</dbReference>
<accession>A0A1H6D8U2</accession>
<keyword evidence="1" id="KW-0805">Transcription regulation</keyword>
<dbReference type="Proteomes" id="UP000236745">
    <property type="component" value="Unassembled WGS sequence"/>
</dbReference>
<dbReference type="PROSITE" id="PS00041">
    <property type="entry name" value="HTH_ARAC_FAMILY_1"/>
    <property type="match status" value="1"/>
</dbReference>
<evidence type="ECO:0000256" key="2">
    <source>
        <dbReference type="ARBA" id="ARBA00023125"/>
    </source>
</evidence>
<dbReference type="Pfam" id="PF14525">
    <property type="entry name" value="AraC_binding_2"/>
    <property type="match status" value="1"/>
</dbReference>
<evidence type="ECO:0000259" key="4">
    <source>
        <dbReference type="PROSITE" id="PS01124"/>
    </source>
</evidence>
<name>A0A1H6D8U2_9GAMM</name>
<dbReference type="GO" id="GO:0043565">
    <property type="term" value="F:sequence-specific DNA binding"/>
    <property type="evidence" value="ECO:0007669"/>
    <property type="project" value="InterPro"/>
</dbReference>
<dbReference type="PROSITE" id="PS01124">
    <property type="entry name" value="HTH_ARAC_FAMILY_2"/>
    <property type="match status" value="1"/>
</dbReference>
<organism evidence="5 6">
    <name type="scientific">Marinobacterium lutimaris</name>
    <dbReference type="NCBI Taxonomy" id="568106"/>
    <lineage>
        <taxon>Bacteria</taxon>
        <taxon>Pseudomonadati</taxon>
        <taxon>Pseudomonadota</taxon>
        <taxon>Gammaproteobacteria</taxon>
        <taxon>Oceanospirillales</taxon>
        <taxon>Oceanospirillaceae</taxon>
        <taxon>Marinobacterium</taxon>
    </lineage>
</organism>
<dbReference type="RefSeq" id="WP_104005041.1">
    <property type="nucleotide sequence ID" value="NZ_FNVQ01000005.1"/>
</dbReference>
<protein>
    <submittedName>
        <fullName evidence="5">AraC-type DNA-binding protein</fullName>
    </submittedName>
</protein>
<evidence type="ECO:0000313" key="6">
    <source>
        <dbReference type="Proteomes" id="UP000236745"/>
    </source>
</evidence>
<dbReference type="InterPro" id="IPR018060">
    <property type="entry name" value="HTH_AraC"/>
</dbReference>
<dbReference type="OrthoDB" id="9816461at2"/>
<dbReference type="InterPro" id="IPR018062">
    <property type="entry name" value="HTH_AraC-typ_CS"/>
</dbReference>
<dbReference type="SUPFAM" id="SSF46689">
    <property type="entry name" value="Homeodomain-like"/>
    <property type="match status" value="1"/>
</dbReference>
<evidence type="ECO:0000256" key="1">
    <source>
        <dbReference type="ARBA" id="ARBA00023015"/>
    </source>
</evidence>
<keyword evidence="6" id="KW-1185">Reference proteome</keyword>
<dbReference type="InterPro" id="IPR020449">
    <property type="entry name" value="Tscrpt_reg_AraC-type_HTH"/>
</dbReference>
<dbReference type="SMART" id="SM00342">
    <property type="entry name" value="HTH_ARAC"/>
    <property type="match status" value="1"/>
</dbReference>
<reference evidence="5 6" key="1">
    <citation type="submission" date="2016-10" db="EMBL/GenBank/DDBJ databases">
        <authorList>
            <person name="de Groot N.N."/>
        </authorList>
    </citation>
    <scope>NUCLEOTIDE SEQUENCE [LARGE SCALE GENOMIC DNA]</scope>
    <source>
        <strain evidence="5 6">DSM 22012</strain>
    </source>
</reference>
<feature type="domain" description="HTH araC/xylS-type" evidence="4">
    <location>
        <begin position="197"/>
        <end position="298"/>
    </location>
</feature>
<dbReference type="PANTHER" id="PTHR46796">
    <property type="entry name" value="HTH-TYPE TRANSCRIPTIONAL ACTIVATOR RHAS-RELATED"/>
    <property type="match status" value="1"/>
</dbReference>
<dbReference type="AlphaFoldDB" id="A0A1H6D8U2"/>